<dbReference type="Proteomes" id="UP001206692">
    <property type="component" value="Unassembled WGS sequence"/>
</dbReference>
<dbReference type="EMBL" id="JANGEW010000002">
    <property type="protein sequence ID" value="MCQ5341740.1"/>
    <property type="molecule type" value="Genomic_DNA"/>
</dbReference>
<evidence type="ECO:0000313" key="1">
    <source>
        <dbReference type="EMBL" id="MCQ5341740.1"/>
    </source>
</evidence>
<organism evidence="1 2">
    <name type="scientific">Megasphaera massiliensis</name>
    <dbReference type="NCBI Taxonomy" id="1232428"/>
    <lineage>
        <taxon>Bacteria</taxon>
        <taxon>Bacillati</taxon>
        <taxon>Bacillota</taxon>
        <taxon>Negativicutes</taxon>
        <taxon>Veillonellales</taxon>
        <taxon>Veillonellaceae</taxon>
        <taxon>Megasphaera</taxon>
    </lineage>
</organism>
<reference evidence="1 2" key="1">
    <citation type="submission" date="2022-06" db="EMBL/GenBank/DDBJ databases">
        <title>Isolation of gut microbiota from human fecal samples.</title>
        <authorList>
            <person name="Pamer E.G."/>
            <person name="Barat B."/>
            <person name="Waligurski E."/>
            <person name="Medina S."/>
            <person name="Paddock L."/>
            <person name="Mostad J."/>
        </authorList>
    </citation>
    <scope>NUCLEOTIDE SEQUENCE [LARGE SCALE GENOMIC DNA]</scope>
    <source>
        <strain evidence="1 2">DFI.1.1</strain>
    </source>
</reference>
<proteinExistence type="predicted"/>
<evidence type="ECO:0000313" key="2">
    <source>
        <dbReference type="Proteomes" id="UP001206692"/>
    </source>
</evidence>
<evidence type="ECO:0008006" key="3">
    <source>
        <dbReference type="Google" id="ProtNLM"/>
    </source>
</evidence>
<accession>A0ABT1SPS7</accession>
<dbReference type="RefSeq" id="WP_062411717.1">
    <property type="nucleotide sequence ID" value="NZ_JAJCIO010000002.1"/>
</dbReference>
<name>A0ABT1SPS7_9FIRM</name>
<sequence>MLDVKKTVVGELEYCYSLAMLHYKGKDHFLCAAEQSAPCYLISLDGKTIEETIWEGPGGAMTMVQVPGTDGQFLATRKFYSPDNSKESSLVIVTPKALNQWEVRTLCDMPFVHRFDILQAHGKKYIIACTLKSDHQHTGDWRFPGKILVAELPEDLSSYNDDNQLQFTPIKEGLLKNHGYCRYTDDQGNMSSIVSCDNGVFHVYPPTDTDKEWQCETLTTDAASDGLMVDLDGDGVEELCTFTPFHGNEVRIYRKENGKYELVYTYPEKLPFLHALWGGELCGKNTWVLGYRNGDRQLLAITYEDGEYKAQELDRGRGAANLLHYVYDNKDIIIAANRESSEIARYELTKA</sequence>
<keyword evidence="2" id="KW-1185">Reference proteome</keyword>
<comment type="caution">
    <text evidence="1">The sequence shown here is derived from an EMBL/GenBank/DDBJ whole genome shotgun (WGS) entry which is preliminary data.</text>
</comment>
<gene>
    <name evidence="1" type="ORF">NE675_01645</name>
</gene>
<protein>
    <recommendedName>
        <fullName evidence="3">VCBS repeat-containing protein</fullName>
    </recommendedName>
</protein>